<evidence type="ECO:0000256" key="6">
    <source>
        <dbReference type="SAM" id="MobiDB-lite"/>
    </source>
</evidence>
<dbReference type="AlphaFoldDB" id="A0ABD1PC35"/>
<dbReference type="PANTHER" id="PTHR10809:SF6">
    <property type="entry name" value="AT11025P-RELATED"/>
    <property type="match status" value="1"/>
</dbReference>
<dbReference type="SUPFAM" id="SSF49354">
    <property type="entry name" value="PapD-like"/>
    <property type="match status" value="2"/>
</dbReference>
<dbReference type="GO" id="GO:0016020">
    <property type="term" value="C:membrane"/>
    <property type="evidence" value="ECO:0007669"/>
    <property type="project" value="UniProtKB-SubCell"/>
</dbReference>
<proteinExistence type="inferred from homology"/>
<feature type="transmembrane region" description="Helical" evidence="7">
    <location>
        <begin position="304"/>
        <end position="322"/>
    </location>
</feature>
<evidence type="ECO:0000259" key="8">
    <source>
        <dbReference type="PROSITE" id="PS50202"/>
    </source>
</evidence>
<gene>
    <name evidence="9" type="ORF">Adt_44868</name>
</gene>
<evidence type="ECO:0000313" key="9">
    <source>
        <dbReference type="EMBL" id="KAL2461448.1"/>
    </source>
</evidence>
<keyword evidence="10" id="KW-1185">Reference proteome</keyword>
<name>A0ABD1PC35_9LAMI</name>
<evidence type="ECO:0000256" key="5">
    <source>
        <dbReference type="ARBA" id="ARBA00023136"/>
    </source>
</evidence>
<protein>
    <submittedName>
        <fullName evidence="9">Vesicle-associated protein 1-4</fullName>
    </submittedName>
</protein>
<dbReference type="Gene3D" id="2.60.40.10">
    <property type="entry name" value="Immunoglobulins"/>
    <property type="match status" value="2"/>
</dbReference>
<dbReference type="PROSITE" id="PS50202">
    <property type="entry name" value="MSP"/>
    <property type="match status" value="2"/>
</dbReference>
<dbReference type="InterPro" id="IPR000535">
    <property type="entry name" value="MSP_dom"/>
</dbReference>
<dbReference type="InterPro" id="IPR008962">
    <property type="entry name" value="PapD-like_sf"/>
</dbReference>
<feature type="region of interest" description="Disordered" evidence="6">
    <location>
        <begin position="262"/>
        <end position="295"/>
    </location>
</feature>
<dbReference type="GO" id="GO:0005783">
    <property type="term" value="C:endoplasmic reticulum"/>
    <property type="evidence" value="ECO:0007669"/>
    <property type="project" value="UniProtKB-ARBA"/>
</dbReference>
<accession>A0ABD1PC35</accession>
<evidence type="ECO:0000256" key="4">
    <source>
        <dbReference type="ARBA" id="ARBA00022989"/>
    </source>
</evidence>
<keyword evidence="3 7" id="KW-0812">Transmembrane</keyword>
<evidence type="ECO:0000256" key="7">
    <source>
        <dbReference type="SAM" id="Phobius"/>
    </source>
</evidence>
<keyword evidence="4 7" id="KW-1133">Transmembrane helix</keyword>
<dbReference type="PANTHER" id="PTHR10809">
    <property type="entry name" value="VESICLE-ASSOCIATED MEMBRANE PROTEIN-ASSOCIATED PROTEIN"/>
    <property type="match status" value="1"/>
</dbReference>
<dbReference type="InterPro" id="IPR013783">
    <property type="entry name" value="Ig-like_fold"/>
</dbReference>
<feature type="compositionally biased region" description="Polar residues" evidence="6">
    <location>
        <begin position="263"/>
        <end position="279"/>
    </location>
</feature>
<reference evidence="10" key="1">
    <citation type="submission" date="2024-07" db="EMBL/GenBank/DDBJ databases">
        <title>Two chromosome-level genome assemblies of Korean endemic species Abeliophyllum distichum and Forsythia ovata (Oleaceae).</title>
        <authorList>
            <person name="Jang H."/>
        </authorList>
    </citation>
    <scope>NUCLEOTIDE SEQUENCE [LARGE SCALE GENOMIC DNA]</scope>
</reference>
<dbReference type="EMBL" id="JBFOLK010000014">
    <property type="protein sequence ID" value="KAL2461448.1"/>
    <property type="molecule type" value="Genomic_DNA"/>
</dbReference>
<comment type="caution">
    <text evidence="9">The sequence shown here is derived from an EMBL/GenBank/DDBJ whole genome shotgun (WGS) entry which is preliminary data.</text>
</comment>
<dbReference type="InterPro" id="IPR016763">
    <property type="entry name" value="VAP"/>
</dbReference>
<dbReference type="Proteomes" id="UP001604336">
    <property type="component" value="Unassembled WGS sequence"/>
</dbReference>
<organism evidence="9 10">
    <name type="scientific">Abeliophyllum distichum</name>
    <dbReference type="NCBI Taxonomy" id="126358"/>
    <lineage>
        <taxon>Eukaryota</taxon>
        <taxon>Viridiplantae</taxon>
        <taxon>Streptophyta</taxon>
        <taxon>Embryophyta</taxon>
        <taxon>Tracheophyta</taxon>
        <taxon>Spermatophyta</taxon>
        <taxon>Magnoliopsida</taxon>
        <taxon>eudicotyledons</taxon>
        <taxon>Gunneridae</taxon>
        <taxon>Pentapetalae</taxon>
        <taxon>asterids</taxon>
        <taxon>lamiids</taxon>
        <taxon>Lamiales</taxon>
        <taxon>Oleaceae</taxon>
        <taxon>Forsythieae</taxon>
        <taxon>Abeliophyllum</taxon>
    </lineage>
</organism>
<comment type="subcellular location">
    <subcellularLocation>
        <location evidence="1">Membrane</location>
        <topology evidence="1">Single-pass type IV membrane protein</topology>
    </subcellularLocation>
</comment>
<evidence type="ECO:0000313" key="10">
    <source>
        <dbReference type="Proteomes" id="UP001604336"/>
    </source>
</evidence>
<evidence type="ECO:0000256" key="1">
    <source>
        <dbReference type="ARBA" id="ARBA00004211"/>
    </source>
</evidence>
<feature type="transmembrane region" description="Helical" evidence="7">
    <location>
        <begin position="328"/>
        <end position="345"/>
    </location>
</feature>
<feature type="domain" description="MSP" evidence="8">
    <location>
        <begin position="6"/>
        <end position="122"/>
    </location>
</feature>
<dbReference type="Pfam" id="PF00635">
    <property type="entry name" value="Motile_Sperm"/>
    <property type="match status" value="2"/>
</dbReference>
<evidence type="ECO:0000256" key="3">
    <source>
        <dbReference type="ARBA" id="ARBA00022692"/>
    </source>
</evidence>
<evidence type="ECO:0000256" key="2">
    <source>
        <dbReference type="ARBA" id="ARBA00008932"/>
    </source>
</evidence>
<feature type="compositionally biased region" description="Basic and acidic residues" evidence="6">
    <location>
        <begin position="280"/>
        <end position="295"/>
    </location>
</feature>
<comment type="similarity">
    <text evidence="2">Belongs to the VAMP-associated protein (VAP) (TC 9.B.17) family.</text>
</comment>
<keyword evidence="5 7" id="KW-0472">Membrane</keyword>
<feature type="domain" description="MSP" evidence="8">
    <location>
        <begin position="141"/>
        <end position="256"/>
    </location>
</feature>
<sequence length="380" mass="42581">MSTEELLDIEPPVLSFPFELHKQAYCSIRLYNKTQKFVAFKVKTTSPTKYSVKPNFGIVSPRSTLDITVTMPSQKEAPPSMQCEDKFLIQSAVASSGATTDVRRLFERGHLIQNCKLEVVYIFPPQVPSSVPDGLTRARKLLDVKPLVLQFPFELNKELSCSFQLSNVTENSVAFKVKTTALEKYYVIPNMGIVLPRSTCDITVKMKAQNKVPPDVKCNDKFLIQSIVANTAATPKDITTDMFNKAEECKLTVGYVFRPHPPSTKSVTSKEGSSWNTSTMEKRNSNDSEVVPGHDRNGSNGGDVILGWIIIGLLGMIIWYIMKMAMPLIGSLIFFTTMLVIKMVNKMVSDSVEDWVVKALCYVFFHLLFGRRKDNVHGSQ</sequence>
<dbReference type="FunFam" id="2.60.40.10:FF:000813">
    <property type="entry name" value="Vesicle-associated protein 1-1"/>
    <property type="match status" value="2"/>
</dbReference>